<reference evidence="2 3" key="1">
    <citation type="submission" date="2014-09" db="EMBL/GenBank/DDBJ databases">
        <title>Sporocytophaga myxococcoides PG-01 genome sequencing.</title>
        <authorList>
            <person name="Liu L."/>
            <person name="Gao P.J."/>
            <person name="Chen G.J."/>
            <person name="Wang L.S."/>
        </authorList>
    </citation>
    <scope>NUCLEOTIDE SEQUENCE [LARGE SCALE GENOMIC DNA]</scope>
    <source>
        <strain evidence="2 3">PG-01</strain>
    </source>
</reference>
<gene>
    <name evidence="2" type="ORF">MYP_4130</name>
</gene>
<dbReference type="EMBL" id="BBLT01000010">
    <property type="protein sequence ID" value="GAL86900.1"/>
    <property type="molecule type" value="Genomic_DNA"/>
</dbReference>
<feature type="coiled-coil region" evidence="1">
    <location>
        <begin position="34"/>
        <end position="61"/>
    </location>
</feature>
<keyword evidence="3" id="KW-1185">Reference proteome</keyword>
<evidence type="ECO:0000313" key="3">
    <source>
        <dbReference type="Proteomes" id="UP000030185"/>
    </source>
</evidence>
<evidence type="ECO:0000313" key="2">
    <source>
        <dbReference type="EMBL" id="GAL86900.1"/>
    </source>
</evidence>
<dbReference type="eggNOG" id="COG4980">
    <property type="taxonomic scope" value="Bacteria"/>
</dbReference>
<dbReference type="STRING" id="153721.MYP_4130"/>
<dbReference type="InterPro" id="IPR024623">
    <property type="entry name" value="YtxH"/>
</dbReference>
<accession>A0A098LIY0</accession>
<organism evidence="2 3">
    <name type="scientific">Sporocytophaga myxococcoides</name>
    <dbReference type="NCBI Taxonomy" id="153721"/>
    <lineage>
        <taxon>Bacteria</taxon>
        <taxon>Pseudomonadati</taxon>
        <taxon>Bacteroidota</taxon>
        <taxon>Cytophagia</taxon>
        <taxon>Cytophagales</taxon>
        <taxon>Cytophagaceae</taxon>
        <taxon>Sporocytophaga</taxon>
    </lineage>
</organism>
<dbReference type="AlphaFoldDB" id="A0A098LIY0"/>
<protein>
    <submittedName>
        <fullName evidence="2">Gas vesicle protein</fullName>
    </submittedName>
</protein>
<sequence length="99" mass="10920">MSKSSKTFLAFLAGATAGAIIGILYAPDKGKNTRDKLSFQLDKYKTKLQELIAQLMEEKDLPHTAARAEGQKVINDTKVRAEELLGDVESLIDQIKGRK</sequence>
<keyword evidence="1" id="KW-0175">Coiled coil</keyword>
<dbReference type="Pfam" id="PF12732">
    <property type="entry name" value="YtxH"/>
    <property type="match status" value="1"/>
</dbReference>
<dbReference type="RefSeq" id="WP_028979694.1">
    <property type="nucleotide sequence ID" value="NZ_BBLT01000010.1"/>
</dbReference>
<dbReference type="OrthoDB" id="598035at2"/>
<dbReference type="Proteomes" id="UP000030185">
    <property type="component" value="Unassembled WGS sequence"/>
</dbReference>
<comment type="caution">
    <text evidence="2">The sequence shown here is derived from an EMBL/GenBank/DDBJ whole genome shotgun (WGS) entry which is preliminary data.</text>
</comment>
<name>A0A098LIY0_9BACT</name>
<evidence type="ECO:0000256" key="1">
    <source>
        <dbReference type="SAM" id="Coils"/>
    </source>
</evidence>
<proteinExistence type="predicted"/>